<proteinExistence type="predicted"/>
<dbReference type="Proteomes" id="UP001295684">
    <property type="component" value="Unassembled WGS sequence"/>
</dbReference>
<feature type="compositionally biased region" description="Polar residues" evidence="1">
    <location>
        <begin position="1"/>
        <end position="15"/>
    </location>
</feature>
<evidence type="ECO:0000313" key="2">
    <source>
        <dbReference type="EMBL" id="CAI2381779.1"/>
    </source>
</evidence>
<accession>A0AAD1XZD9</accession>
<dbReference type="EMBL" id="CAMPGE010023903">
    <property type="protein sequence ID" value="CAI2381779.1"/>
    <property type="molecule type" value="Genomic_DNA"/>
</dbReference>
<feature type="region of interest" description="Disordered" evidence="1">
    <location>
        <begin position="420"/>
        <end position="631"/>
    </location>
</feature>
<feature type="region of interest" description="Disordered" evidence="1">
    <location>
        <begin position="825"/>
        <end position="860"/>
    </location>
</feature>
<feature type="compositionally biased region" description="Basic and acidic residues" evidence="1">
    <location>
        <begin position="834"/>
        <end position="845"/>
    </location>
</feature>
<name>A0AAD1XZD9_EUPCR</name>
<feature type="compositionally biased region" description="Polar residues" evidence="1">
    <location>
        <begin position="162"/>
        <end position="189"/>
    </location>
</feature>
<feature type="compositionally biased region" description="Polar residues" evidence="1">
    <location>
        <begin position="438"/>
        <end position="452"/>
    </location>
</feature>
<sequence length="860" mass="98685">MYQSGITRLRSATTTDGKRQGLRQPTQVRKPSVKAPEKKTTSHSRKLAQPTNRATMSVNRGLKKPTSSKVLKPSGMASIAKPKAEKLNNEGSKISNSKIQKRNKNFPVPEPEPFNPLNATINPRAQFAYKRNNLLDAGDKESKRDKLKRERMRKKKQAQKAEMQSSASQLNPQNTGRSNKSLTDGNDFTAYSSVRSNKIGLTKNGGGNIEDIQTPCKNLDKYSTIGPQHKTAHKSPMKLISYSQRRTQYKRNTNMTVSQSIGDLNQISERNREKNSTLRKTDFQKLRDNKKSQKAGMVNVTHETDTDRELALFGDLELNDDSSRGFNRTYRQRATESKHLRFKLESDEPDSANKNPFDECSSISEENFHEENIEEYDDLSTPKANVQFHTNMMESHQPVPGPLRHLFQTPESGLEVIKEAEDIQISPEKPREPPLKMSSKNLKFPSMSSKPQKNLKVSHKPSSNPKVSKLRPHSSSKDSLKSKISRPKPTSKFGLKTPGAPSAPQESPDHKPIPQKTPKIPKALQHLHKSSSSNSKTLGLSKENQRLSKPSTLDKIKSDLPKSANKRDFKKSNSTLKKPSDNSKPKFGIKKTEKVSKPTEKPVKTKEEITKKEEPKEEEEQPQQETQKKVFKRKVVDEKEKERKRKMMNERKLLLKKKISAIKIQKYWKARQRRRRVKLEHLKYMSAIRTIQRFAKRMRGVIKARKEIMEHCKAHVDKVITLQKFIKMYLVKPKKINIRKFKSTLLATLIGWKVRRILAVLKQDKETSEAIELTKLREDIKDQEDNLFFNQILEKLPEKFDNFHLRLSEMLNSQKWPEKPITKTIVKKQSKISRNKEASNEEGLKPGKNARVRKGSSFQK</sequence>
<feature type="compositionally biased region" description="Basic and acidic residues" evidence="1">
    <location>
        <begin position="137"/>
        <end position="148"/>
    </location>
</feature>
<feature type="compositionally biased region" description="Polar residues" evidence="1">
    <location>
        <begin position="49"/>
        <end position="58"/>
    </location>
</feature>
<protein>
    <submittedName>
        <fullName evidence="2">Uncharacterized protein</fullName>
    </submittedName>
</protein>
<evidence type="ECO:0000256" key="1">
    <source>
        <dbReference type="SAM" id="MobiDB-lite"/>
    </source>
</evidence>
<feature type="region of interest" description="Disordered" evidence="1">
    <location>
        <begin position="1"/>
        <end position="119"/>
    </location>
</feature>
<feature type="compositionally biased region" description="Basic and acidic residues" evidence="1">
    <location>
        <begin position="578"/>
        <end position="615"/>
    </location>
</feature>
<gene>
    <name evidence="2" type="ORF">ECRASSUSDP1_LOCUS23244</name>
</gene>
<comment type="caution">
    <text evidence="2">The sequence shown here is derived from an EMBL/GenBank/DDBJ whole genome shotgun (WGS) entry which is preliminary data.</text>
</comment>
<feature type="compositionally biased region" description="Basic and acidic residues" evidence="1">
    <location>
        <begin position="552"/>
        <end position="571"/>
    </location>
</feature>
<feature type="compositionally biased region" description="Low complexity" evidence="1">
    <location>
        <begin position="530"/>
        <end position="542"/>
    </location>
</feature>
<feature type="region of interest" description="Disordered" evidence="1">
    <location>
        <begin position="131"/>
        <end position="189"/>
    </location>
</feature>
<reference evidence="2" key="1">
    <citation type="submission" date="2023-07" db="EMBL/GenBank/DDBJ databases">
        <authorList>
            <consortium name="AG Swart"/>
            <person name="Singh M."/>
            <person name="Singh A."/>
            <person name="Seah K."/>
            <person name="Emmerich C."/>
        </authorList>
    </citation>
    <scope>NUCLEOTIDE SEQUENCE</scope>
    <source>
        <strain evidence="2">DP1</strain>
    </source>
</reference>
<dbReference type="AlphaFoldDB" id="A0AAD1XZD9"/>
<feature type="compositionally biased region" description="Basic residues" evidence="1">
    <location>
        <begin position="149"/>
        <end position="158"/>
    </location>
</feature>
<organism evidence="2 3">
    <name type="scientific">Euplotes crassus</name>
    <dbReference type="NCBI Taxonomy" id="5936"/>
    <lineage>
        <taxon>Eukaryota</taxon>
        <taxon>Sar</taxon>
        <taxon>Alveolata</taxon>
        <taxon>Ciliophora</taxon>
        <taxon>Intramacronucleata</taxon>
        <taxon>Spirotrichea</taxon>
        <taxon>Hypotrichia</taxon>
        <taxon>Euplotida</taxon>
        <taxon>Euplotidae</taxon>
        <taxon>Moneuplotes</taxon>
    </lineage>
</organism>
<keyword evidence="3" id="KW-1185">Reference proteome</keyword>
<feature type="region of interest" description="Disordered" evidence="1">
    <location>
        <begin position="268"/>
        <end position="298"/>
    </location>
</feature>
<evidence type="ECO:0000313" key="3">
    <source>
        <dbReference type="Proteomes" id="UP001295684"/>
    </source>
</evidence>
<feature type="compositionally biased region" description="Basic and acidic residues" evidence="1">
    <location>
        <begin position="269"/>
        <end position="291"/>
    </location>
</feature>
<feature type="compositionally biased region" description="Polar residues" evidence="1">
    <location>
        <begin position="89"/>
        <end position="98"/>
    </location>
</feature>